<name>A0ACC3BR47_PYRYE</name>
<gene>
    <name evidence="1" type="ORF">I4F81_003068</name>
</gene>
<dbReference type="Proteomes" id="UP000798662">
    <property type="component" value="Chromosome 1"/>
</dbReference>
<reference evidence="1" key="1">
    <citation type="submission" date="2019-11" db="EMBL/GenBank/DDBJ databases">
        <title>Nori genome reveals adaptations in red seaweeds to the harsh intertidal environment.</title>
        <authorList>
            <person name="Wang D."/>
            <person name="Mao Y."/>
        </authorList>
    </citation>
    <scope>NUCLEOTIDE SEQUENCE</scope>
    <source>
        <tissue evidence="1">Gametophyte</tissue>
    </source>
</reference>
<organism evidence="1 2">
    <name type="scientific">Pyropia yezoensis</name>
    <name type="common">Susabi-nori</name>
    <name type="synonym">Porphyra yezoensis</name>
    <dbReference type="NCBI Taxonomy" id="2788"/>
    <lineage>
        <taxon>Eukaryota</taxon>
        <taxon>Rhodophyta</taxon>
        <taxon>Bangiophyceae</taxon>
        <taxon>Bangiales</taxon>
        <taxon>Bangiaceae</taxon>
        <taxon>Pyropia</taxon>
    </lineage>
</organism>
<evidence type="ECO:0000313" key="2">
    <source>
        <dbReference type="Proteomes" id="UP000798662"/>
    </source>
</evidence>
<accession>A0ACC3BR47</accession>
<proteinExistence type="predicted"/>
<evidence type="ECO:0000313" key="1">
    <source>
        <dbReference type="EMBL" id="KAK1860479.1"/>
    </source>
</evidence>
<comment type="caution">
    <text evidence="1">The sequence shown here is derived from an EMBL/GenBank/DDBJ whole genome shotgun (WGS) entry which is preliminary data.</text>
</comment>
<protein>
    <submittedName>
        <fullName evidence="1">Uncharacterized protein</fullName>
    </submittedName>
</protein>
<dbReference type="EMBL" id="CM020618">
    <property type="protein sequence ID" value="KAK1860479.1"/>
    <property type="molecule type" value="Genomic_DNA"/>
</dbReference>
<keyword evidence="2" id="KW-1185">Reference proteome</keyword>
<sequence>MPAAASAARALAWRNILASSVDHMSGRLKSRIEDRSLEALAIASRAAVLAFISLDILSSSAVCRLAAFVPMGRRSNRRPARGDLPAPNALPAPSAPLRSSSSRSTTSTYSDTAGTCVRSACNASRSTAAVPDICRLVIVLAVSVAALITGEATNNSPSRPSPLVVPPHHHPAWHPLLHVVVIALVRRSGCPVNTTLVGLDRCIDGLAFSVCKGPQNHRRLVRVASQVHLLHGQPGGCKSAYPLLGLVHHLLHRAHRPRHIVRTSRHRLVVRL</sequence>